<organism evidence="12 13">
    <name type="scientific">Candidatus Methylacidiphilum fumarolicum</name>
    <dbReference type="NCBI Taxonomy" id="591154"/>
    <lineage>
        <taxon>Bacteria</taxon>
        <taxon>Pseudomonadati</taxon>
        <taxon>Verrucomicrobiota</taxon>
        <taxon>Methylacidiphilae</taxon>
        <taxon>Methylacidiphilales</taxon>
        <taxon>Methylacidiphilaceae</taxon>
        <taxon>Methylacidiphilum (ex Ratnadevi et al. 2023)</taxon>
    </lineage>
</organism>
<dbReference type="InterPro" id="IPR027417">
    <property type="entry name" value="P-loop_NTPase"/>
</dbReference>
<dbReference type="PROSITE" id="PS51194">
    <property type="entry name" value="HELICASE_CTER"/>
    <property type="match status" value="1"/>
</dbReference>
<dbReference type="PANTHER" id="PTHR47964">
    <property type="entry name" value="ATP-DEPENDENT DNA HELICASE HOMOLOG RECG, CHLOROPLASTIC"/>
    <property type="match status" value="1"/>
</dbReference>
<sequence>MAPSPSNHWNNNTIGIQGKKKEMTFSPTKWLNHPLLRQQHKRLIKGGNWSIECLPTSAQSFFLASFIANSHLPTLVIAESIKKVNELAIGLECWGSPYIVFPEIEPVSMESLPDPLLMAERLRAAYSLLNFFSGAILTTELALEEPLPSPSLLQEKRFRIVPGKTTDRFALIERLIEAGYERVDTVDNRGQLAVRGSIVDFFSWDGVFPLRTEWEGNQIISLRQFHPITQRSFKPLEEAFLSLINAEDISKGKASLYDYLPKMTTIFWSKAPEVAMPDIDIHFESHILLDAPKGDWFHQERRWELFLSQLTQWIEKKWEIVIFVNNEGEESRLKEILSNQGIGIESIFFSKSPLLKGFSWPAAKLAILTDAEIFGRYQNQKICLRNQETNDALEKYLTGEISEQWKDGDYVVHLQHGICRFRGIKSMDGTNSEMIELEFDQKAKLFVPIDQAYLISRYIGGTKKQPKLDSLGGTRWLRAKIATEKAVSDLAERMLKINAEREVLEGFSFPKDDHWQREFEESFIYEETADQLKAIEETKRDMESKRPMDRLICGDVGFGKTEVAIRAIFKAVMGGKQAALLAPTTVLAKQHFQTLSERFADYPIQTALLCRLIKNSEEKEILAGLKNGSIDVVIGTHRLLSADVAFKDLGLIVIDEEQRFGVLQKEKWKDTFRLIDVLSLSATPIPRTLYLALAGARDMSLIETPPPNRYPIETIVSAYDERIIRQAIERELNRGGQVYFLHNRIRTIEKVASRIKSLLPSVKIAIGHGRMKKSELEEVMESFVNGQIDVLLATSIIENGLDIPNANTIIIDRADLFGLADLYQLRGRVGRSNQKAYAYLLLPRDLFIQADAKKRIKAMQEHSQLGVGFQIALRDLEIRGAGNLLGTSQSGHIASVGFELYCKLLKKAVQRLQGKEIDTLTDCKVSLDFLLPEPGGGRHALAFIPFTYMERREERLQAYRQLAEALSIGELEEIKKGWKDRFGAWPEPVENLFSITEIRLIGAAKGIERIESDQDKLKLMRHREYLFTAQGKFPRLIESDTKTKIMQIKKWLEVF</sequence>
<keyword evidence="8 9" id="KW-0234">DNA repair</keyword>
<keyword evidence="6 9" id="KW-0067">ATP-binding</keyword>
<evidence type="ECO:0000256" key="6">
    <source>
        <dbReference type="ARBA" id="ARBA00022840"/>
    </source>
</evidence>
<evidence type="ECO:0000259" key="11">
    <source>
        <dbReference type="PROSITE" id="PS51194"/>
    </source>
</evidence>
<dbReference type="InterPro" id="IPR014001">
    <property type="entry name" value="Helicase_ATP-bd"/>
</dbReference>
<evidence type="ECO:0000256" key="8">
    <source>
        <dbReference type="ARBA" id="ARBA00023204"/>
    </source>
</evidence>
<dbReference type="InterPro" id="IPR041471">
    <property type="entry name" value="UvrB_inter"/>
</dbReference>
<dbReference type="InterPro" id="IPR011545">
    <property type="entry name" value="DEAD/DEAH_box_helicase_dom"/>
</dbReference>
<evidence type="ECO:0000256" key="7">
    <source>
        <dbReference type="ARBA" id="ARBA00023125"/>
    </source>
</evidence>
<dbReference type="HAMAP" id="MF_00969">
    <property type="entry name" value="TRCF"/>
    <property type="match status" value="1"/>
</dbReference>
<dbReference type="RefSeq" id="WP_009059554.1">
    <property type="nucleotide sequence ID" value="NZ_JAHXRZ010000001.1"/>
</dbReference>
<protein>
    <recommendedName>
        <fullName evidence="9">Transcription-repair-coupling factor</fullName>
        <shortName evidence="9">TRCF</shortName>
        <ecNumber evidence="9">3.6.4.-</ecNumber>
    </recommendedName>
</protein>
<evidence type="ECO:0000256" key="4">
    <source>
        <dbReference type="ARBA" id="ARBA00022801"/>
    </source>
</evidence>
<dbReference type="EC" id="3.6.4.-" evidence="9"/>
<evidence type="ECO:0000313" key="12">
    <source>
        <dbReference type="EMBL" id="CAI9086470.1"/>
    </source>
</evidence>
<comment type="subcellular location">
    <subcellularLocation>
        <location evidence="9">Cytoplasm</location>
    </subcellularLocation>
</comment>
<dbReference type="Pfam" id="PF17757">
    <property type="entry name" value="UvrB_inter"/>
    <property type="match status" value="1"/>
</dbReference>
<dbReference type="InterPro" id="IPR047112">
    <property type="entry name" value="RecG/Mfd"/>
</dbReference>
<dbReference type="InterPro" id="IPR003711">
    <property type="entry name" value="CarD-like/TRCF_RID"/>
</dbReference>
<dbReference type="PROSITE" id="PS51192">
    <property type="entry name" value="HELICASE_ATP_BIND_1"/>
    <property type="match status" value="1"/>
</dbReference>
<keyword evidence="2 9" id="KW-0547">Nucleotide-binding</keyword>
<keyword evidence="7 9" id="KW-0238">DNA-binding</keyword>
<keyword evidence="4 9" id="KW-0378">Hydrolase</keyword>
<dbReference type="SMART" id="SM01058">
    <property type="entry name" value="CarD_TRCF"/>
    <property type="match status" value="1"/>
</dbReference>
<dbReference type="Pfam" id="PF00271">
    <property type="entry name" value="Helicase_C"/>
    <property type="match status" value="1"/>
</dbReference>
<comment type="function">
    <text evidence="9">Couples transcription and DNA repair by recognizing RNA polymerase (RNAP) stalled at DNA lesions. Mediates ATP-dependent release of RNAP and its truncated transcript from the DNA, and recruitment of nucleotide excision repair machinery to the damaged site.</text>
</comment>
<dbReference type="Gene3D" id="3.90.1150.50">
    <property type="entry name" value="Transcription-repair-coupling factor, D7 domain"/>
    <property type="match status" value="1"/>
</dbReference>
<dbReference type="Pfam" id="PF02559">
    <property type="entry name" value="CarD_TRCF_RID"/>
    <property type="match status" value="1"/>
</dbReference>
<dbReference type="SUPFAM" id="SSF141259">
    <property type="entry name" value="CarD-like"/>
    <property type="match status" value="1"/>
</dbReference>
<comment type="similarity">
    <text evidence="9">In the C-terminal section; belongs to the helicase family. RecG subfamily.</text>
</comment>
<dbReference type="Gene3D" id="3.40.50.11180">
    <property type="match status" value="1"/>
</dbReference>
<keyword evidence="1 9" id="KW-0963">Cytoplasm</keyword>
<dbReference type="NCBIfam" id="TIGR00580">
    <property type="entry name" value="mfd"/>
    <property type="match status" value="1"/>
</dbReference>
<dbReference type="SUPFAM" id="SSF143517">
    <property type="entry name" value="TRCF domain-like"/>
    <property type="match status" value="1"/>
</dbReference>
<evidence type="ECO:0000256" key="2">
    <source>
        <dbReference type="ARBA" id="ARBA00022741"/>
    </source>
</evidence>
<dbReference type="Pfam" id="PF00270">
    <property type="entry name" value="DEAD"/>
    <property type="match status" value="1"/>
</dbReference>
<evidence type="ECO:0000256" key="9">
    <source>
        <dbReference type="HAMAP-Rule" id="MF_00969"/>
    </source>
</evidence>
<feature type="domain" description="Helicase ATP-binding" evidence="10">
    <location>
        <begin position="541"/>
        <end position="702"/>
    </location>
</feature>
<evidence type="ECO:0000256" key="5">
    <source>
        <dbReference type="ARBA" id="ARBA00022806"/>
    </source>
</evidence>
<evidence type="ECO:0000259" key="10">
    <source>
        <dbReference type="PROSITE" id="PS51192"/>
    </source>
</evidence>
<dbReference type="InterPro" id="IPR001650">
    <property type="entry name" value="Helicase_C-like"/>
</dbReference>
<evidence type="ECO:0000256" key="3">
    <source>
        <dbReference type="ARBA" id="ARBA00022763"/>
    </source>
</evidence>
<keyword evidence="5" id="KW-0347">Helicase</keyword>
<keyword evidence="3 9" id="KW-0227">DNA damage</keyword>
<dbReference type="EMBL" id="OX458932">
    <property type="protein sequence ID" value="CAI9086470.1"/>
    <property type="molecule type" value="Genomic_DNA"/>
</dbReference>
<dbReference type="InterPro" id="IPR005118">
    <property type="entry name" value="TRCF_C"/>
</dbReference>
<dbReference type="Proteomes" id="UP001161497">
    <property type="component" value="Chromosome"/>
</dbReference>
<reference evidence="12" key="1">
    <citation type="submission" date="2023-03" db="EMBL/GenBank/DDBJ databases">
        <authorList>
            <person name="Cremers G."/>
            <person name="Picone N."/>
        </authorList>
    </citation>
    <scope>NUCLEOTIDE SEQUENCE</scope>
    <source>
        <strain evidence="12">Sample_alias</strain>
    </source>
</reference>
<dbReference type="GO" id="GO:0016787">
    <property type="term" value="F:hydrolase activity"/>
    <property type="evidence" value="ECO:0007669"/>
    <property type="project" value="UniProtKB-KW"/>
</dbReference>
<dbReference type="Gene3D" id="3.30.2060.10">
    <property type="entry name" value="Penicillin-binding protein 1b domain"/>
    <property type="match status" value="1"/>
</dbReference>
<dbReference type="SMART" id="SM00487">
    <property type="entry name" value="DEXDc"/>
    <property type="match status" value="1"/>
</dbReference>
<keyword evidence="13" id="KW-1185">Reference proteome</keyword>
<evidence type="ECO:0000256" key="1">
    <source>
        <dbReference type="ARBA" id="ARBA00022490"/>
    </source>
</evidence>
<feature type="domain" description="Helicase C-terminal" evidence="11">
    <location>
        <begin position="711"/>
        <end position="879"/>
    </location>
</feature>
<comment type="similarity">
    <text evidence="9">In the N-terminal section; belongs to the UvrB family.</text>
</comment>
<dbReference type="SMART" id="SM00982">
    <property type="entry name" value="TRCF"/>
    <property type="match status" value="1"/>
</dbReference>
<name>A0ABM9IFI5_9BACT</name>
<evidence type="ECO:0000313" key="13">
    <source>
        <dbReference type="Proteomes" id="UP001161497"/>
    </source>
</evidence>
<accession>A0ABM9IFI5</accession>
<dbReference type="Gene3D" id="3.40.50.300">
    <property type="entry name" value="P-loop containing nucleotide triphosphate hydrolases"/>
    <property type="match status" value="2"/>
</dbReference>
<dbReference type="InterPro" id="IPR004576">
    <property type="entry name" value="Mfd"/>
</dbReference>
<dbReference type="InterPro" id="IPR037235">
    <property type="entry name" value="TRCF-like_C_D7"/>
</dbReference>
<gene>
    <name evidence="9 12" type="primary">mfd</name>
    <name evidence="12" type="ORF">MFUM_2158</name>
</gene>
<dbReference type="PANTHER" id="PTHR47964:SF1">
    <property type="entry name" value="ATP-DEPENDENT DNA HELICASE HOMOLOG RECG, CHLOROPLASTIC"/>
    <property type="match status" value="1"/>
</dbReference>
<dbReference type="Gene3D" id="2.40.10.170">
    <property type="match status" value="1"/>
</dbReference>
<dbReference type="SUPFAM" id="SSF52540">
    <property type="entry name" value="P-loop containing nucleoside triphosphate hydrolases"/>
    <property type="match status" value="4"/>
</dbReference>
<dbReference type="Pfam" id="PF03461">
    <property type="entry name" value="TRCF"/>
    <property type="match status" value="1"/>
</dbReference>
<dbReference type="InterPro" id="IPR036101">
    <property type="entry name" value="CarD-like/TRCF_RID_sf"/>
</dbReference>
<dbReference type="CDD" id="cd17991">
    <property type="entry name" value="DEXHc_TRCF"/>
    <property type="match status" value="1"/>
</dbReference>
<dbReference type="SMART" id="SM00490">
    <property type="entry name" value="HELICc"/>
    <property type="match status" value="1"/>
</dbReference>
<proteinExistence type="inferred from homology"/>